<keyword evidence="3" id="KW-1185">Reference proteome</keyword>
<evidence type="ECO:0000313" key="3">
    <source>
        <dbReference type="Proteomes" id="UP000198462"/>
    </source>
</evidence>
<dbReference type="InterPro" id="IPR003594">
    <property type="entry name" value="HATPase_dom"/>
</dbReference>
<comment type="caution">
    <text evidence="2">The sequence shown here is derived from an EMBL/GenBank/DDBJ whole genome shotgun (WGS) entry which is preliminary data.</text>
</comment>
<evidence type="ECO:0000259" key="1">
    <source>
        <dbReference type="Pfam" id="PF13581"/>
    </source>
</evidence>
<proteinExistence type="predicted"/>
<dbReference type="InterPro" id="IPR036890">
    <property type="entry name" value="HATPase_C_sf"/>
</dbReference>
<dbReference type="Pfam" id="PF13581">
    <property type="entry name" value="HATPase_c_2"/>
    <property type="match status" value="1"/>
</dbReference>
<dbReference type="RefSeq" id="WP_088711147.1">
    <property type="nucleotide sequence ID" value="NZ_NFZT01000001.1"/>
</dbReference>
<keyword evidence="2" id="KW-0547">Nucleotide-binding</keyword>
<reference evidence="3" key="1">
    <citation type="submission" date="2017-05" db="EMBL/GenBank/DDBJ databases">
        <authorList>
            <person name="Lin X."/>
        </authorList>
    </citation>
    <scope>NUCLEOTIDE SEQUENCE [LARGE SCALE GENOMIC DNA]</scope>
    <source>
        <strain evidence="3">JLT2012</strain>
    </source>
</reference>
<gene>
    <name evidence="2" type="ORF">B5C34_02015</name>
</gene>
<keyword evidence="2" id="KW-0067">ATP-binding</keyword>
<feature type="domain" description="Histidine kinase/HSP90-like ATPase" evidence="1">
    <location>
        <begin position="15"/>
        <end position="131"/>
    </location>
</feature>
<accession>A0A219B3F5</accession>
<dbReference type="Gene3D" id="3.30.565.10">
    <property type="entry name" value="Histidine kinase-like ATPase, C-terminal domain"/>
    <property type="match status" value="1"/>
</dbReference>
<name>A0A219B3F5_9SPHN</name>
<sequence length="138" mass="14854">MKFDKAKRAASLDLATDRDVARARTVVGRIMKEQDAKVLMQTRFVTAVSEIARNAVRHGGGGTMEVYLLPGGRIGVECRDEGPGIADVEAALTDGFSTINSMGRGLGGAKRLSELFIIETMPNEGTTIRMTSRLRGGR</sequence>
<dbReference type="OrthoDB" id="5769716at2"/>
<organism evidence="2 3">
    <name type="scientific">Pacificimonas flava</name>
    <dbReference type="NCBI Taxonomy" id="1234595"/>
    <lineage>
        <taxon>Bacteria</taxon>
        <taxon>Pseudomonadati</taxon>
        <taxon>Pseudomonadota</taxon>
        <taxon>Alphaproteobacteria</taxon>
        <taxon>Sphingomonadales</taxon>
        <taxon>Sphingosinicellaceae</taxon>
        <taxon>Pacificimonas</taxon>
    </lineage>
</organism>
<dbReference type="EMBL" id="NFZT01000001">
    <property type="protein sequence ID" value="OWV32349.1"/>
    <property type="molecule type" value="Genomic_DNA"/>
</dbReference>
<dbReference type="GO" id="GO:0005524">
    <property type="term" value="F:ATP binding"/>
    <property type="evidence" value="ECO:0007669"/>
    <property type="project" value="UniProtKB-KW"/>
</dbReference>
<dbReference type="Proteomes" id="UP000198462">
    <property type="component" value="Unassembled WGS sequence"/>
</dbReference>
<evidence type="ECO:0000313" key="2">
    <source>
        <dbReference type="EMBL" id="OWV32349.1"/>
    </source>
</evidence>
<dbReference type="SUPFAM" id="SSF55874">
    <property type="entry name" value="ATPase domain of HSP90 chaperone/DNA topoisomerase II/histidine kinase"/>
    <property type="match status" value="1"/>
</dbReference>
<protein>
    <submittedName>
        <fullName evidence="2">ATP-binding protein</fullName>
    </submittedName>
</protein>
<dbReference type="AlphaFoldDB" id="A0A219B3F5"/>